<comment type="subcellular location">
    <subcellularLocation>
        <location evidence="1">Membrane</location>
        <topology evidence="1">Multi-pass membrane protein</topology>
    </subcellularLocation>
</comment>
<keyword evidence="4 5" id="KW-0472">Membrane</keyword>
<evidence type="ECO:0000256" key="2">
    <source>
        <dbReference type="ARBA" id="ARBA00022692"/>
    </source>
</evidence>
<reference evidence="7 8" key="1">
    <citation type="submission" date="2018-08" db="EMBL/GenBank/DDBJ databases">
        <title>Form III RuBisCO-mediated autotrophy in Thermodesulfobium bacteria.</title>
        <authorList>
            <person name="Toshchakov S.V."/>
            <person name="Kublanov I.V."/>
            <person name="Frolov E."/>
            <person name="Bonch-Osmolovskaya E.A."/>
            <person name="Tourova T.P."/>
            <person name="Chernych N.A."/>
            <person name="Lebedinsky A.V."/>
        </authorList>
    </citation>
    <scope>NUCLEOTIDE SEQUENCE [LARGE SCALE GENOMIC DNA]</scope>
    <source>
        <strain evidence="7 8">SR</strain>
    </source>
</reference>
<dbReference type="Proteomes" id="UP000256329">
    <property type="component" value="Unassembled WGS sequence"/>
</dbReference>
<protein>
    <submittedName>
        <fullName evidence="7">ABC transporter permease subunit</fullName>
    </submittedName>
</protein>
<accession>A0A3D8P3C6</accession>
<keyword evidence="8" id="KW-1185">Reference proteome</keyword>
<proteinExistence type="predicted"/>
<evidence type="ECO:0000313" key="7">
    <source>
        <dbReference type="EMBL" id="RDV80947.1"/>
    </source>
</evidence>
<dbReference type="InterPro" id="IPR000515">
    <property type="entry name" value="MetI-like"/>
</dbReference>
<dbReference type="OrthoDB" id="9769919at2"/>
<gene>
    <name evidence="7" type="ORF">DXX99_09990</name>
</gene>
<sequence>GGGTVLVENVFAYPGLGMLLRESVRVQDYPLMQGIFLVLALAVLLANALADLACHYLDPRLRYG</sequence>
<dbReference type="Pfam" id="PF00528">
    <property type="entry name" value="BPD_transp_1"/>
    <property type="match status" value="1"/>
</dbReference>
<evidence type="ECO:0000313" key="8">
    <source>
        <dbReference type="Proteomes" id="UP000256329"/>
    </source>
</evidence>
<dbReference type="GO" id="GO:0055085">
    <property type="term" value="P:transmembrane transport"/>
    <property type="evidence" value="ECO:0007669"/>
    <property type="project" value="InterPro"/>
</dbReference>
<dbReference type="GO" id="GO:0016020">
    <property type="term" value="C:membrane"/>
    <property type="evidence" value="ECO:0007669"/>
    <property type="project" value="UniProtKB-SubCell"/>
</dbReference>
<dbReference type="EMBL" id="QSLN01000025">
    <property type="protein sequence ID" value="RDV80947.1"/>
    <property type="molecule type" value="Genomic_DNA"/>
</dbReference>
<dbReference type="AlphaFoldDB" id="A0A3D8P3C6"/>
<dbReference type="RefSeq" id="WP_115793340.1">
    <property type="nucleotide sequence ID" value="NZ_QSLN01000025.1"/>
</dbReference>
<feature type="non-terminal residue" evidence="7">
    <location>
        <position position="1"/>
    </location>
</feature>
<evidence type="ECO:0000256" key="4">
    <source>
        <dbReference type="ARBA" id="ARBA00023136"/>
    </source>
</evidence>
<dbReference type="PANTHER" id="PTHR43376">
    <property type="entry name" value="OLIGOPEPTIDE TRANSPORT SYSTEM PERMEASE PROTEIN"/>
    <property type="match status" value="1"/>
</dbReference>
<evidence type="ECO:0000256" key="1">
    <source>
        <dbReference type="ARBA" id="ARBA00004141"/>
    </source>
</evidence>
<feature type="domain" description="ABC transmembrane type-1" evidence="6">
    <location>
        <begin position="2"/>
        <end position="62"/>
    </location>
</feature>
<name>A0A3D8P3C6_9THEO</name>
<organism evidence="7 8">
    <name type="scientific">Ammonifex thiophilus</name>
    <dbReference type="NCBI Taxonomy" id="444093"/>
    <lineage>
        <taxon>Bacteria</taxon>
        <taxon>Bacillati</taxon>
        <taxon>Bacillota</taxon>
        <taxon>Clostridia</taxon>
        <taxon>Thermoanaerobacterales</taxon>
        <taxon>Thermoanaerobacteraceae</taxon>
        <taxon>Ammonifex</taxon>
    </lineage>
</organism>
<evidence type="ECO:0000256" key="5">
    <source>
        <dbReference type="SAM" id="Phobius"/>
    </source>
</evidence>
<keyword evidence="3 5" id="KW-1133">Transmembrane helix</keyword>
<comment type="caution">
    <text evidence="7">The sequence shown here is derived from an EMBL/GenBank/DDBJ whole genome shotgun (WGS) entry which is preliminary data.</text>
</comment>
<evidence type="ECO:0000256" key="3">
    <source>
        <dbReference type="ARBA" id="ARBA00022989"/>
    </source>
</evidence>
<keyword evidence="2 5" id="KW-0812">Transmembrane</keyword>
<evidence type="ECO:0000259" key="6">
    <source>
        <dbReference type="Pfam" id="PF00528"/>
    </source>
</evidence>
<dbReference type="PANTHER" id="PTHR43376:SF1">
    <property type="entry name" value="OLIGOPEPTIDE TRANSPORT SYSTEM PERMEASE PROTEIN"/>
    <property type="match status" value="1"/>
</dbReference>
<feature type="transmembrane region" description="Helical" evidence="5">
    <location>
        <begin position="35"/>
        <end position="57"/>
    </location>
</feature>